<dbReference type="HOGENOM" id="CLU_035488_2_0_7"/>
<evidence type="ECO:0000313" key="2">
    <source>
        <dbReference type="EMBL" id="ACM21446.1"/>
    </source>
</evidence>
<proteinExistence type="predicted"/>
<dbReference type="Pfam" id="PF04187">
    <property type="entry name" value="Cofac_haem_bdg"/>
    <property type="match status" value="1"/>
</dbReference>
<dbReference type="CDD" id="cd14727">
    <property type="entry name" value="ChanN-like"/>
    <property type="match status" value="1"/>
</dbReference>
<dbReference type="AlphaFoldDB" id="B9M3M5"/>
<dbReference type="KEGG" id="geo:Geob_3103"/>
<accession>B9M3M5</accession>
<dbReference type="InterPro" id="IPR007314">
    <property type="entry name" value="Cofac_haem-bd_dom"/>
</dbReference>
<dbReference type="EMBL" id="CP001390">
    <property type="protein sequence ID" value="ACM21446.1"/>
    <property type="molecule type" value="Genomic_DNA"/>
</dbReference>
<organism evidence="2 3">
    <name type="scientific">Geotalea daltonii (strain DSM 22248 / JCM 15807 / FRC-32)</name>
    <name type="common">Geobacter daltonii</name>
    <dbReference type="NCBI Taxonomy" id="316067"/>
    <lineage>
        <taxon>Bacteria</taxon>
        <taxon>Pseudomonadati</taxon>
        <taxon>Thermodesulfobacteriota</taxon>
        <taxon>Desulfuromonadia</taxon>
        <taxon>Geobacterales</taxon>
        <taxon>Geobacteraceae</taxon>
        <taxon>Geotalea</taxon>
    </lineage>
</organism>
<dbReference type="SUPFAM" id="SSF159501">
    <property type="entry name" value="EreA/ChaN-like"/>
    <property type="match status" value="1"/>
</dbReference>
<dbReference type="Proteomes" id="UP000007721">
    <property type="component" value="Chromosome"/>
</dbReference>
<dbReference type="RefSeq" id="WP_012648174.1">
    <property type="nucleotide sequence ID" value="NC_011979.1"/>
</dbReference>
<dbReference type="eggNOG" id="COG3016">
    <property type="taxonomic scope" value="Bacteria"/>
</dbReference>
<dbReference type="OrthoDB" id="9795827at2"/>
<sequence length="286" mass="32338">MPRPCPMLSGFVAALCIAVLVAIPAFGHITNDQPVYRVSDGKIITFQQMIDEMKGTNVVVIGESHDSHEHHQLQLAVIEAYHQAETPIAVGMEMFTADSQRHLDRWTNGTLDKSSFIRLYYKNWQMPWPLYSEIFLYTKEHRIPLIGLNIDPKIPKKVARRGFASLTPKELKKVPPGVTCNVDPEYMAFIRQVYASHNKSDKSFIHFCEAQKLWNSFMASGIMNYVRRNSGRTMVVLTGAGHALKSGIPAELERASDISYKVILPEFPELSPDNVAKDDADYILME</sequence>
<dbReference type="STRING" id="316067.Geob_3103"/>
<gene>
    <name evidence="2" type="ordered locus">Geob_3103</name>
</gene>
<evidence type="ECO:0000259" key="1">
    <source>
        <dbReference type="Pfam" id="PF04187"/>
    </source>
</evidence>
<protein>
    <recommendedName>
        <fullName evidence="1">Haem-binding uptake Tiki superfamily ChaN domain-containing protein</fullName>
    </recommendedName>
</protein>
<keyword evidence="3" id="KW-1185">Reference proteome</keyword>
<evidence type="ECO:0000313" key="3">
    <source>
        <dbReference type="Proteomes" id="UP000007721"/>
    </source>
</evidence>
<dbReference type="Gene3D" id="3.40.50.11550">
    <property type="match status" value="1"/>
</dbReference>
<reference evidence="2 3" key="1">
    <citation type="submission" date="2009-01" db="EMBL/GenBank/DDBJ databases">
        <title>Complete sequence of Geobacter sp. FRC-32.</title>
        <authorList>
            <consortium name="US DOE Joint Genome Institute"/>
            <person name="Lucas S."/>
            <person name="Copeland A."/>
            <person name="Lapidus A."/>
            <person name="Glavina del Rio T."/>
            <person name="Dalin E."/>
            <person name="Tice H."/>
            <person name="Bruce D."/>
            <person name="Goodwin L."/>
            <person name="Pitluck S."/>
            <person name="Saunders E."/>
            <person name="Brettin T."/>
            <person name="Detter J.C."/>
            <person name="Han C."/>
            <person name="Larimer F."/>
            <person name="Land M."/>
            <person name="Hauser L."/>
            <person name="Kyrpides N."/>
            <person name="Ovchinnikova G."/>
            <person name="Kostka J."/>
            <person name="Richardson P."/>
        </authorList>
    </citation>
    <scope>NUCLEOTIDE SEQUENCE [LARGE SCALE GENOMIC DNA]</scope>
    <source>
        <strain evidence="3">DSM 22248 / JCM 15807 / FRC-32</strain>
    </source>
</reference>
<feature type="domain" description="Haem-binding uptake Tiki superfamily ChaN" evidence="1">
    <location>
        <begin position="49"/>
        <end position="252"/>
    </location>
</feature>
<name>B9M3M5_GEODF</name>